<dbReference type="Proteomes" id="UP001595999">
    <property type="component" value="Unassembled WGS sequence"/>
</dbReference>
<dbReference type="PANTHER" id="PTHR35936">
    <property type="entry name" value="MEMBRANE-BOUND LYTIC MUREIN TRANSGLYCOSYLASE F"/>
    <property type="match status" value="1"/>
</dbReference>
<dbReference type="PANTHER" id="PTHR35936:SF25">
    <property type="entry name" value="ABC TRANSPORTER SUBSTRATE-BINDING PROTEIN"/>
    <property type="match status" value="1"/>
</dbReference>
<evidence type="ECO:0000313" key="4">
    <source>
        <dbReference type="EMBL" id="MFC4491137.1"/>
    </source>
</evidence>
<protein>
    <submittedName>
        <fullName evidence="4">Substrate-binding periplasmic protein</fullName>
    </submittedName>
</protein>
<evidence type="ECO:0000256" key="1">
    <source>
        <dbReference type="ARBA" id="ARBA00022729"/>
    </source>
</evidence>
<comment type="caution">
    <text evidence="4">The sequence shown here is derived from an EMBL/GenBank/DDBJ whole genome shotgun (WGS) entry which is preliminary data.</text>
</comment>
<evidence type="ECO:0000259" key="3">
    <source>
        <dbReference type="SMART" id="SM00062"/>
    </source>
</evidence>
<dbReference type="RefSeq" id="WP_231461684.1">
    <property type="nucleotide sequence ID" value="NZ_JAJOHW010000041.1"/>
</dbReference>
<organism evidence="4 5">
    <name type="scientific">Chromobacterium aquaticum</name>
    <dbReference type="NCBI Taxonomy" id="467180"/>
    <lineage>
        <taxon>Bacteria</taxon>
        <taxon>Pseudomonadati</taxon>
        <taxon>Pseudomonadota</taxon>
        <taxon>Betaproteobacteria</taxon>
        <taxon>Neisseriales</taxon>
        <taxon>Chromobacteriaceae</taxon>
        <taxon>Chromobacterium</taxon>
    </lineage>
</organism>
<evidence type="ECO:0000313" key="5">
    <source>
        <dbReference type="Proteomes" id="UP001595999"/>
    </source>
</evidence>
<name>A0ABV8ZTV5_9NEIS</name>
<accession>A0ABV8ZTV5</accession>
<dbReference type="Pfam" id="PF00497">
    <property type="entry name" value="SBP_bac_3"/>
    <property type="match status" value="1"/>
</dbReference>
<keyword evidence="5" id="KW-1185">Reference proteome</keyword>
<proteinExistence type="predicted"/>
<dbReference type="SMART" id="SM00062">
    <property type="entry name" value="PBPb"/>
    <property type="match status" value="1"/>
</dbReference>
<evidence type="ECO:0000256" key="2">
    <source>
        <dbReference type="SAM" id="SignalP"/>
    </source>
</evidence>
<dbReference type="Gene3D" id="3.40.190.10">
    <property type="entry name" value="Periplasmic binding protein-like II"/>
    <property type="match status" value="2"/>
</dbReference>
<feature type="signal peptide" evidence="2">
    <location>
        <begin position="1"/>
        <end position="20"/>
    </location>
</feature>
<feature type="domain" description="Solute-binding protein family 3/N-terminal" evidence="3">
    <location>
        <begin position="25"/>
        <end position="250"/>
    </location>
</feature>
<dbReference type="EMBL" id="JBHSEK010000011">
    <property type="protein sequence ID" value="MFC4491137.1"/>
    <property type="molecule type" value="Genomic_DNA"/>
</dbReference>
<reference evidence="5" key="1">
    <citation type="journal article" date="2019" name="Int. J. Syst. Evol. Microbiol.">
        <title>The Global Catalogue of Microorganisms (GCM) 10K type strain sequencing project: providing services to taxonomists for standard genome sequencing and annotation.</title>
        <authorList>
            <consortium name="The Broad Institute Genomics Platform"/>
            <consortium name="The Broad Institute Genome Sequencing Center for Infectious Disease"/>
            <person name="Wu L."/>
            <person name="Ma J."/>
        </authorList>
    </citation>
    <scope>NUCLEOTIDE SEQUENCE [LARGE SCALE GENOMIC DNA]</scope>
    <source>
        <strain evidence="5">CGMCC 4.7608</strain>
    </source>
</reference>
<sequence length="251" mass="28475">MKLKSLLALACLLASLRCAAAGEPPLVFAYNLFPPWKTMDAHGEPQGPYTELMREVARRAKLRLAFLPCPLARCLQYMRQGKADVVIGVKNTAGRREFIDFIDPSFATGSRLALYQRSDDPRPLHSYRQLYPFLIGVVEGVRYQDEFDGDLRLRREPAPSLDSNFRKLKAGRIDALIADERQTAELAADAEFHRHVKRAPLLLYSPEPRRIGLAIHSQRYTHKRRIARALRSMLQDGTVARLLAQAQKPQS</sequence>
<gene>
    <name evidence="4" type="ORF">ACFO0R_16115</name>
</gene>
<dbReference type="InterPro" id="IPR001638">
    <property type="entry name" value="Solute-binding_3/MltF_N"/>
</dbReference>
<dbReference type="SUPFAM" id="SSF53850">
    <property type="entry name" value="Periplasmic binding protein-like II"/>
    <property type="match status" value="1"/>
</dbReference>
<keyword evidence="1 2" id="KW-0732">Signal</keyword>
<feature type="chain" id="PRO_5047146096" evidence="2">
    <location>
        <begin position="21"/>
        <end position="251"/>
    </location>
</feature>